<reference evidence="2 3" key="1">
    <citation type="submission" date="2012-12" db="EMBL/GenBank/DDBJ databases">
        <title>Genome assembly of Fulvivirga imtechensis AK7.</title>
        <authorList>
            <person name="Nupur N."/>
            <person name="Khatri I."/>
            <person name="Kumar R."/>
            <person name="Subramanian S."/>
            <person name="Pinnaka A."/>
        </authorList>
    </citation>
    <scope>NUCLEOTIDE SEQUENCE [LARGE SCALE GENOMIC DNA]</scope>
    <source>
        <strain evidence="2 3">AK7</strain>
    </source>
</reference>
<feature type="domain" description="AraC effector-binding" evidence="1">
    <location>
        <begin position="176"/>
        <end position="330"/>
    </location>
</feature>
<proteinExistence type="predicted"/>
<dbReference type="InterPro" id="IPR010499">
    <property type="entry name" value="AraC_E-bd"/>
</dbReference>
<dbReference type="InterPro" id="IPR029442">
    <property type="entry name" value="GyrI-like"/>
</dbReference>
<protein>
    <recommendedName>
        <fullName evidence="1">AraC effector-binding domain-containing protein</fullName>
    </recommendedName>
</protein>
<evidence type="ECO:0000313" key="2">
    <source>
        <dbReference type="EMBL" id="ELR69451.1"/>
    </source>
</evidence>
<accession>L8JKJ8</accession>
<dbReference type="AlphaFoldDB" id="L8JKJ8"/>
<organism evidence="2 3">
    <name type="scientific">Fulvivirga imtechensis AK7</name>
    <dbReference type="NCBI Taxonomy" id="1237149"/>
    <lineage>
        <taxon>Bacteria</taxon>
        <taxon>Pseudomonadati</taxon>
        <taxon>Bacteroidota</taxon>
        <taxon>Cytophagia</taxon>
        <taxon>Cytophagales</taxon>
        <taxon>Fulvivirgaceae</taxon>
        <taxon>Fulvivirga</taxon>
    </lineage>
</organism>
<dbReference type="PATRIC" id="fig|1237149.3.peg.4451"/>
<dbReference type="eggNOG" id="COG4978">
    <property type="taxonomic scope" value="Bacteria"/>
</dbReference>
<keyword evidence="3" id="KW-1185">Reference proteome</keyword>
<dbReference type="STRING" id="1237149.C900_04983"/>
<dbReference type="InterPro" id="IPR011256">
    <property type="entry name" value="Reg_factor_effector_dom_sf"/>
</dbReference>
<dbReference type="InterPro" id="IPR019587">
    <property type="entry name" value="Polyketide_cyclase/dehydratase"/>
</dbReference>
<comment type="caution">
    <text evidence="2">The sequence shown here is derived from an EMBL/GenBank/DDBJ whole genome shotgun (WGS) entry which is preliminary data.</text>
</comment>
<dbReference type="SMART" id="SM00871">
    <property type="entry name" value="AraC_E_bind"/>
    <property type="match status" value="1"/>
</dbReference>
<dbReference type="CDD" id="cd07818">
    <property type="entry name" value="SRPBCC_1"/>
    <property type="match status" value="1"/>
</dbReference>
<sequence>MILTIVLLAVVISLFLPAKTELERSIVINAPVESIFAEVNDLKKWPNWSPWNEMDPTMAMTYADKTAGEGASYSWEGDPNITGTGKLTITESRENEYIATDLDFGQQDTAIGYYTFENTGEGTKVTWGFETDHGWNPLSRWIGAVFIEPMLGPTFEDGLENLKTHVESLPSLPSDDEVSIVEVQPITYIGLGAKLDASNSEVISSTMADLYGRLMQYSEESGAEITGAPIAVYKSLGEEDIEVVCGLPVSSGTTIMHQDIKVDSTLGGEAVKAVHKGSYEKLPATYDKMNIFIDKNRRQAIGQPYELYITDPEEVTDTTQWITEVYFPIGRE</sequence>
<dbReference type="Pfam" id="PF10604">
    <property type="entry name" value="Polyketide_cyc2"/>
    <property type="match status" value="1"/>
</dbReference>
<dbReference type="EMBL" id="AMZN01000072">
    <property type="protein sequence ID" value="ELR69451.1"/>
    <property type="molecule type" value="Genomic_DNA"/>
</dbReference>
<dbReference type="InterPro" id="IPR023393">
    <property type="entry name" value="START-like_dom_sf"/>
</dbReference>
<dbReference type="Proteomes" id="UP000011135">
    <property type="component" value="Unassembled WGS sequence"/>
</dbReference>
<dbReference type="SUPFAM" id="SSF55136">
    <property type="entry name" value="Probable bacterial effector-binding domain"/>
    <property type="match status" value="1"/>
</dbReference>
<evidence type="ECO:0000313" key="3">
    <source>
        <dbReference type="Proteomes" id="UP000011135"/>
    </source>
</evidence>
<dbReference type="Gene3D" id="3.30.530.20">
    <property type="match status" value="1"/>
</dbReference>
<dbReference type="Gene3D" id="3.20.80.10">
    <property type="entry name" value="Regulatory factor, effector binding domain"/>
    <property type="match status" value="1"/>
</dbReference>
<evidence type="ECO:0000259" key="1">
    <source>
        <dbReference type="SMART" id="SM00871"/>
    </source>
</evidence>
<dbReference type="SUPFAM" id="SSF55961">
    <property type="entry name" value="Bet v1-like"/>
    <property type="match status" value="1"/>
</dbReference>
<name>L8JKJ8_9BACT</name>
<gene>
    <name evidence="2" type="ORF">C900_04983</name>
</gene>
<dbReference type="Pfam" id="PF06445">
    <property type="entry name" value="GyrI-like"/>
    <property type="match status" value="1"/>
</dbReference>